<dbReference type="Gene3D" id="3.40.1190.20">
    <property type="match status" value="1"/>
</dbReference>
<dbReference type="InterPro" id="IPR052700">
    <property type="entry name" value="Carb_kinase_PfkB-like"/>
</dbReference>
<dbReference type="PANTHER" id="PTHR43320:SF2">
    <property type="entry name" value="2-DEHYDRO-3-DEOXYGLUCONOKINASE_2-DEHYDRO-3-DEOXYGALACTONOKINASE"/>
    <property type="match status" value="1"/>
</dbReference>
<proteinExistence type="inferred from homology"/>
<comment type="similarity">
    <text evidence="1">Belongs to the carbohydrate kinase PfkB family.</text>
</comment>
<dbReference type="PANTHER" id="PTHR43320">
    <property type="entry name" value="SUGAR KINASE"/>
    <property type="match status" value="1"/>
</dbReference>
<dbReference type="AlphaFoldDB" id="A0A523QJ24"/>
<keyword evidence="2" id="KW-0808">Transferase</keyword>
<comment type="caution">
    <text evidence="5">The sequence shown here is derived from an EMBL/GenBank/DDBJ whole genome shotgun (WGS) entry which is preliminary data.</text>
</comment>
<dbReference type="GO" id="GO:0016301">
    <property type="term" value="F:kinase activity"/>
    <property type="evidence" value="ECO:0007669"/>
    <property type="project" value="UniProtKB-KW"/>
</dbReference>
<dbReference type="SUPFAM" id="SSF53613">
    <property type="entry name" value="Ribokinase-like"/>
    <property type="match status" value="1"/>
</dbReference>
<feature type="domain" description="Carbohydrate kinase PfkB" evidence="4">
    <location>
        <begin position="16"/>
        <end position="348"/>
    </location>
</feature>
<keyword evidence="3 5" id="KW-0418">Kinase</keyword>
<evidence type="ECO:0000256" key="3">
    <source>
        <dbReference type="ARBA" id="ARBA00022777"/>
    </source>
</evidence>
<dbReference type="EMBL" id="SOKU01000197">
    <property type="protein sequence ID" value="TES85590.1"/>
    <property type="molecule type" value="Genomic_DNA"/>
</dbReference>
<gene>
    <name evidence="5" type="ORF">E3J95_04070</name>
</gene>
<name>A0A523QJ24_UNCAE</name>
<protein>
    <submittedName>
        <fullName evidence="5">Sugar kinase</fullName>
    </submittedName>
</protein>
<dbReference type="InterPro" id="IPR011611">
    <property type="entry name" value="PfkB_dom"/>
</dbReference>
<dbReference type="CDD" id="cd01166">
    <property type="entry name" value="KdgK"/>
    <property type="match status" value="1"/>
</dbReference>
<sequence>MSDLPIRPRQECGYALVSLGEVMIRLNPNEGRIRTARTFAVSEGGGEYNVARALKKVFGLNTAVVTALPDSESGHLCEDLMMQGGVDLSHVVWVPFDGVGRGSRTGLNWTEKGYGVRSAKTEYDRGHTAASQLKRGDVNWKRIFQDEGAQWLHTGGIYAALSETTPEAIIEAMQEARKTGTIVSYDLNYRASLWKAIGGQKKAREVNQRIAPLVDVMMGNEEDFSAALGCEVKGLDLVKKVDITETRGFRGMAEEVTKKYPNFKVVLTSLRNAKTALINDWGGILYMNGKFYEATPRRDLEVYDRVGMGDSFASGFIYAVLAGKNPQEAVEFAAAHGALAGTTPGDTSMASLAEVVREVERAQKGGVARATR</sequence>
<accession>A0A523QJ24</accession>
<evidence type="ECO:0000256" key="1">
    <source>
        <dbReference type="ARBA" id="ARBA00010688"/>
    </source>
</evidence>
<dbReference type="Pfam" id="PF00294">
    <property type="entry name" value="PfkB"/>
    <property type="match status" value="1"/>
</dbReference>
<dbReference type="InterPro" id="IPR029056">
    <property type="entry name" value="Ribokinase-like"/>
</dbReference>
<evidence type="ECO:0000313" key="5">
    <source>
        <dbReference type="EMBL" id="TES85590.1"/>
    </source>
</evidence>
<evidence type="ECO:0000256" key="2">
    <source>
        <dbReference type="ARBA" id="ARBA00022679"/>
    </source>
</evidence>
<dbReference type="Proteomes" id="UP000320781">
    <property type="component" value="Unassembled WGS sequence"/>
</dbReference>
<evidence type="ECO:0000313" key="6">
    <source>
        <dbReference type="Proteomes" id="UP000320781"/>
    </source>
</evidence>
<evidence type="ECO:0000259" key="4">
    <source>
        <dbReference type="Pfam" id="PF00294"/>
    </source>
</evidence>
<reference evidence="5 6" key="1">
    <citation type="submission" date="2019-03" db="EMBL/GenBank/DDBJ databases">
        <title>Metabolic potential of uncultured bacteria and archaea associated with petroleum seepage in deep-sea sediments.</title>
        <authorList>
            <person name="Dong X."/>
            <person name="Hubert C."/>
        </authorList>
    </citation>
    <scope>NUCLEOTIDE SEQUENCE [LARGE SCALE GENOMIC DNA]</scope>
    <source>
        <strain evidence="5">E44_bin92</strain>
    </source>
</reference>
<organism evidence="5 6">
    <name type="scientific">Aerophobetes bacterium</name>
    <dbReference type="NCBI Taxonomy" id="2030807"/>
    <lineage>
        <taxon>Bacteria</taxon>
        <taxon>Candidatus Aerophobota</taxon>
    </lineage>
</organism>